<proteinExistence type="predicted"/>
<dbReference type="EnsemblPlants" id="AET4Gv20156000.5">
    <property type="protein sequence ID" value="AET4Gv20156000.5"/>
    <property type="gene ID" value="AET4Gv20156000"/>
</dbReference>
<reference evidence="2" key="2">
    <citation type="journal article" date="2017" name="Nat. Plants">
        <title>The Aegilops tauschii genome reveals multiple impacts of transposons.</title>
        <authorList>
            <person name="Zhao G."/>
            <person name="Zou C."/>
            <person name="Li K."/>
            <person name="Wang K."/>
            <person name="Li T."/>
            <person name="Gao L."/>
            <person name="Zhang X."/>
            <person name="Wang H."/>
            <person name="Yang Z."/>
            <person name="Liu X."/>
            <person name="Jiang W."/>
            <person name="Mao L."/>
            <person name="Kong X."/>
            <person name="Jiao Y."/>
            <person name="Jia J."/>
        </authorList>
    </citation>
    <scope>NUCLEOTIDE SEQUENCE [LARGE SCALE GENOMIC DNA]</scope>
    <source>
        <strain evidence="2">cv. AL8/78</strain>
    </source>
</reference>
<name>A0A453HE29_AEGTS</name>
<reference evidence="1" key="4">
    <citation type="submission" date="2019-03" db="UniProtKB">
        <authorList>
            <consortium name="EnsemblPlants"/>
        </authorList>
    </citation>
    <scope>IDENTIFICATION</scope>
</reference>
<dbReference type="Gramene" id="AET4Gv20156000.5">
    <property type="protein sequence ID" value="AET4Gv20156000.5"/>
    <property type="gene ID" value="AET4Gv20156000"/>
</dbReference>
<sequence>MRKASTLSAYPNFQVSLRIDAYSSAPQWSMISSAQQQTR</sequence>
<evidence type="ECO:0000313" key="1">
    <source>
        <dbReference type="EnsemblPlants" id="AET4Gv20156000.5"/>
    </source>
</evidence>
<keyword evidence="2" id="KW-1185">Reference proteome</keyword>
<reference evidence="1" key="5">
    <citation type="journal article" date="2021" name="G3 (Bethesda)">
        <title>Aegilops tauschii genome assembly Aet v5.0 features greater sequence contiguity and improved annotation.</title>
        <authorList>
            <person name="Wang L."/>
            <person name="Zhu T."/>
            <person name="Rodriguez J.C."/>
            <person name="Deal K.R."/>
            <person name="Dubcovsky J."/>
            <person name="McGuire P.E."/>
            <person name="Lux T."/>
            <person name="Spannagl M."/>
            <person name="Mayer K.F.X."/>
            <person name="Baldrich P."/>
            <person name="Meyers B.C."/>
            <person name="Huo N."/>
            <person name="Gu Y.Q."/>
            <person name="Zhou H."/>
            <person name="Devos K.M."/>
            <person name="Bennetzen J.L."/>
            <person name="Unver T."/>
            <person name="Budak H."/>
            <person name="Gulick P.J."/>
            <person name="Galiba G."/>
            <person name="Kalapos B."/>
            <person name="Nelson D.R."/>
            <person name="Li P."/>
            <person name="You F.M."/>
            <person name="Luo M.C."/>
            <person name="Dvorak J."/>
        </authorList>
    </citation>
    <scope>NUCLEOTIDE SEQUENCE [LARGE SCALE GENOMIC DNA]</scope>
    <source>
        <strain evidence="1">cv. AL8/78</strain>
    </source>
</reference>
<accession>A0A453HE29</accession>
<organism evidence="1 2">
    <name type="scientific">Aegilops tauschii subsp. strangulata</name>
    <name type="common">Goatgrass</name>
    <dbReference type="NCBI Taxonomy" id="200361"/>
    <lineage>
        <taxon>Eukaryota</taxon>
        <taxon>Viridiplantae</taxon>
        <taxon>Streptophyta</taxon>
        <taxon>Embryophyta</taxon>
        <taxon>Tracheophyta</taxon>
        <taxon>Spermatophyta</taxon>
        <taxon>Magnoliopsida</taxon>
        <taxon>Liliopsida</taxon>
        <taxon>Poales</taxon>
        <taxon>Poaceae</taxon>
        <taxon>BOP clade</taxon>
        <taxon>Pooideae</taxon>
        <taxon>Triticodae</taxon>
        <taxon>Triticeae</taxon>
        <taxon>Triticinae</taxon>
        <taxon>Aegilops</taxon>
    </lineage>
</organism>
<dbReference type="AlphaFoldDB" id="A0A453HE29"/>
<reference evidence="2" key="1">
    <citation type="journal article" date="2014" name="Science">
        <title>Ancient hybridizations among the ancestral genomes of bread wheat.</title>
        <authorList>
            <consortium name="International Wheat Genome Sequencing Consortium,"/>
            <person name="Marcussen T."/>
            <person name="Sandve S.R."/>
            <person name="Heier L."/>
            <person name="Spannagl M."/>
            <person name="Pfeifer M."/>
            <person name="Jakobsen K.S."/>
            <person name="Wulff B.B."/>
            <person name="Steuernagel B."/>
            <person name="Mayer K.F."/>
            <person name="Olsen O.A."/>
        </authorList>
    </citation>
    <scope>NUCLEOTIDE SEQUENCE [LARGE SCALE GENOMIC DNA]</scope>
    <source>
        <strain evidence="2">cv. AL8/78</strain>
    </source>
</reference>
<dbReference type="Proteomes" id="UP000015105">
    <property type="component" value="Chromosome 4D"/>
</dbReference>
<evidence type="ECO:0000313" key="2">
    <source>
        <dbReference type="Proteomes" id="UP000015105"/>
    </source>
</evidence>
<protein>
    <submittedName>
        <fullName evidence="1">Uncharacterized protein</fullName>
    </submittedName>
</protein>
<reference evidence="1" key="3">
    <citation type="journal article" date="2017" name="Nature">
        <title>Genome sequence of the progenitor of the wheat D genome Aegilops tauschii.</title>
        <authorList>
            <person name="Luo M.C."/>
            <person name="Gu Y.Q."/>
            <person name="Puiu D."/>
            <person name="Wang H."/>
            <person name="Twardziok S.O."/>
            <person name="Deal K.R."/>
            <person name="Huo N."/>
            <person name="Zhu T."/>
            <person name="Wang L."/>
            <person name="Wang Y."/>
            <person name="McGuire P.E."/>
            <person name="Liu S."/>
            <person name="Long H."/>
            <person name="Ramasamy R.K."/>
            <person name="Rodriguez J.C."/>
            <person name="Van S.L."/>
            <person name="Yuan L."/>
            <person name="Wang Z."/>
            <person name="Xia Z."/>
            <person name="Xiao L."/>
            <person name="Anderson O.D."/>
            <person name="Ouyang S."/>
            <person name="Liang Y."/>
            <person name="Zimin A.V."/>
            <person name="Pertea G."/>
            <person name="Qi P."/>
            <person name="Bennetzen J.L."/>
            <person name="Dai X."/>
            <person name="Dawson M.W."/>
            <person name="Muller H.G."/>
            <person name="Kugler K."/>
            <person name="Rivarola-Duarte L."/>
            <person name="Spannagl M."/>
            <person name="Mayer K.F.X."/>
            <person name="Lu F.H."/>
            <person name="Bevan M.W."/>
            <person name="Leroy P."/>
            <person name="Li P."/>
            <person name="You F.M."/>
            <person name="Sun Q."/>
            <person name="Liu Z."/>
            <person name="Lyons E."/>
            <person name="Wicker T."/>
            <person name="Salzberg S.L."/>
            <person name="Devos K.M."/>
            <person name="Dvorak J."/>
        </authorList>
    </citation>
    <scope>NUCLEOTIDE SEQUENCE [LARGE SCALE GENOMIC DNA]</scope>
    <source>
        <strain evidence="1">cv. AL8/78</strain>
    </source>
</reference>